<evidence type="ECO:0000313" key="16">
    <source>
        <dbReference type="Proteomes" id="UP000824236"/>
    </source>
</evidence>
<sequence length="664" mass="76106">MACLWCVWLLLAGTLYLPLHAQNSLDSLQQLEEVVVTSRRLAREVIPVQQLSGAQLQRLGSHSVADAIRYFSGVQIKDYGGVGGLKTVNIRSMGTNHVGVFYDGIELGNAQNGTVDLGRFSLDNMEAVTLYNGQKSAIFQPAKDFGSAGSIYLQSRVPRFADGEKQKFKATFKTGSFGTANPALVWDRKLSERVSSSLSGEYLYTTGRYKFTYRVDNSYDTTAVRRNGDVNAFRLEEGLFGKLTDGFWRAKVYFYRSGRGYPGAVVKNKFSHEDRQWDTNVFAQGSFKKDVSEKYSLLANAKYAYDYLHYLADPRRDEALMYVDNRYHQHEAYVSTTHRYALLPGWDISLAADYQFNLLNADLQDFVYPRRHTELVALASAWQWDRLRAQASLLGTFVQDHLRDNANAADNRAEWTPTVILSWQPFRAADLHLRAFYKRIFRMPTLNDLYYTFIGNIELEPEYTNQYNIGVTYAKTTAGWLRRLEVQADIYYNEVENKIVAMPTSNFFRWTMVNLGEVEIRGIDIALQTDWQWESETVLTGRVNYTCQKAQDFTDPADAYYGGQIPYIPWHSGSAVLNLDWRCWEANYSFIYTGERYSSRANLPVNYVLPWYTSDFSVTRVQPLGPGDLRMTLEVSNVFNQQYEVVIGYPMPGINFKLILQYSF</sequence>
<evidence type="ECO:0000313" key="15">
    <source>
        <dbReference type="EMBL" id="MBU3814510.1"/>
    </source>
</evidence>
<dbReference type="Proteomes" id="UP000824236">
    <property type="component" value="Unassembled WGS sequence"/>
</dbReference>
<comment type="similarity">
    <text evidence="10 11">Belongs to the TonB-dependent receptor family.</text>
</comment>
<proteinExistence type="inferred from homology"/>
<evidence type="ECO:0000256" key="11">
    <source>
        <dbReference type="RuleBase" id="RU003357"/>
    </source>
</evidence>
<dbReference type="InterPro" id="IPR000531">
    <property type="entry name" value="Beta-barrel_TonB"/>
</dbReference>
<evidence type="ECO:0000256" key="4">
    <source>
        <dbReference type="ARBA" id="ARBA00022692"/>
    </source>
</evidence>
<dbReference type="GO" id="GO:0044718">
    <property type="term" value="P:siderophore transmembrane transport"/>
    <property type="evidence" value="ECO:0007669"/>
    <property type="project" value="TreeGrafter"/>
</dbReference>
<feature type="chain" id="PRO_5038472546" evidence="12">
    <location>
        <begin position="22"/>
        <end position="664"/>
    </location>
</feature>
<dbReference type="SUPFAM" id="SSF56935">
    <property type="entry name" value="Porins"/>
    <property type="match status" value="1"/>
</dbReference>
<evidence type="ECO:0000256" key="5">
    <source>
        <dbReference type="ARBA" id="ARBA00022729"/>
    </source>
</evidence>
<protein>
    <submittedName>
        <fullName evidence="15">TonB-dependent receptor</fullName>
    </submittedName>
</protein>
<evidence type="ECO:0000256" key="9">
    <source>
        <dbReference type="ARBA" id="ARBA00023237"/>
    </source>
</evidence>
<dbReference type="Pfam" id="PF00593">
    <property type="entry name" value="TonB_dep_Rec_b-barrel"/>
    <property type="match status" value="1"/>
</dbReference>
<accession>A0A9E2KI08</accession>
<reference evidence="15" key="2">
    <citation type="submission" date="2021-04" db="EMBL/GenBank/DDBJ databases">
        <authorList>
            <person name="Gilroy R."/>
        </authorList>
    </citation>
    <scope>NUCLEOTIDE SEQUENCE</scope>
    <source>
        <strain evidence="15">B3-3758</strain>
    </source>
</reference>
<keyword evidence="5 12" id="KW-0732">Signal</keyword>
<dbReference type="InterPro" id="IPR039426">
    <property type="entry name" value="TonB-dep_rcpt-like"/>
</dbReference>
<organism evidence="15 16">
    <name type="scientific">Candidatus Bacteroides intestinipullorum</name>
    <dbReference type="NCBI Taxonomy" id="2838471"/>
    <lineage>
        <taxon>Bacteria</taxon>
        <taxon>Pseudomonadati</taxon>
        <taxon>Bacteroidota</taxon>
        <taxon>Bacteroidia</taxon>
        <taxon>Bacteroidales</taxon>
        <taxon>Bacteroidaceae</taxon>
        <taxon>Bacteroides</taxon>
    </lineage>
</organism>
<comment type="caution">
    <text evidence="15">The sequence shown here is derived from an EMBL/GenBank/DDBJ whole genome shotgun (WGS) entry which is preliminary data.</text>
</comment>
<keyword evidence="3 10" id="KW-1134">Transmembrane beta strand</keyword>
<evidence type="ECO:0000256" key="8">
    <source>
        <dbReference type="ARBA" id="ARBA00023170"/>
    </source>
</evidence>
<gene>
    <name evidence="15" type="ORF">H9791_08410</name>
</gene>
<dbReference type="InterPro" id="IPR036942">
    <property type="entry name" value="Beta-barrel_TonB_sf"/>
</dbReference>
<keyword evidence="8 15" id="KW-0675">Receptor</keyword>
<keyword evidence="9 10" id="KW-0998">Cell outer membrane</keyword>
<dbReference type="Gene3D" id="2.170.130.10">
    <property type="entry name" value="TonB-dependent receptor, plug domain"/>
    <property type="match status" value="1"/>
</dbReference>
<evidence type="ECO:0000256" key="2">
    <source>
        <dbReference type="ARBA" id="ARBA00022448"/>
    </source>
</evidence>
<dbReference type="EMBL" id="JAHLFO010000116">
    <property type="protein sequence ID" value="MBU3814510.1"/>
    <property type="molecule type" value="Genomic_DNA"/>
</dbReference>
<keyword evidence="6 11" id="KW-0798">TonB box</keyword>
<keyword evidence="7 10" id="KW-0472">Membrane</keyword>
<dbReference type="InterPro" id="IPR012910">
    <property type="entry name" value="Plug_dom"/>
</dbReference>
<keyword evidence="4 10" id="KW-0812">Transmembrane</keyword>
<name>A0A9E2KI08_9BACE</name>
<evidence type="ECO:0000259" key="13">
    <source>
        <dbReference type="Pfam" id="PF00593"/>
    </source>
</evidence>
<dbReference type="GO" id="GO:0009279">
    <property type="term" value="C:cell outer membrane"/>
    <property type="evidence" value="ECO:0007669"/>
    <property type="project" value="UniProtKB-SubCell"/>
</dbReference>
<evidence type="ECO:0000256" key="3">
    <source>
        <dbReference type="ARBA" id="ARBA00022452"/>
    </source>
</evidence>
<evidence type="ECO:0000256" key="10">
    <source>
        <dbReference type="PROSITE-ProRule" id="PRU01360"/>
    </source>
</evidence>
<dbReference type="Pfam" id="PF07715">
    <property type="entry name" value="Plug"/>
    <property type="match status" value="1"/>
</dbReference>
<reference evidence="15" key="1">
    <citation type="journal article" date="2021" name="PeerJ">
        <title>Extensive microbial diversity within the chicken gut microbiome revealed by metagenomics and culture.</title>
        <authorList>
            <person name="Gilroy R."/>
            <person name="Ravi A."/>
            <person name="Getino M."/>
            <person name="Pursley I."/>
            <person name="Horton D.L."/>
            <person name="Alikhan N.F."/>
            <person name="Baker D."/>
            <person name="Gharbi K."/>
            <person name="Hall N."/>
            <person name="Watson M."/>
            <person name="Adriaenssens E.M."/>
            <person name="Foster-Nyarko E."/>
            <person name="Jarju S."/>
            <person name="Secka A."/>
            <person name="Antonio M."/>
            <person name="Oren A."/>
            <person name="Chaudhuri R.R."/>
            <person name="La Ragione R."/>
            <person name="Hildebrand F."/>
            <person name="Pallen M.J."/>
        </authorList>
    </citation>
    <scope>NUCLEOTIDE SEQUENCE</scope>
    <source>
        <strain evidence="15">B3-3758</strain>
    </source>
</reference>
<dbReference type="InterPro" id="IPR037066">
    <property type="entry name" value="Plug_dom_sf"/>
</dbReference>
<evidence type="ECO:0000259" key="14">
    <source>
        <dbReference type="Pfam" id="PF07715"/>
    </source>
</evidence>
<evidence type="ECO:0000256" key="12">
    <source>
        <dbReference type="SAM" id="SignalP"/>
    </source>
</evidence>
<dbReference type="PANTHER" id="PTHR30069:SF29">
    <property type="entry name" value="HEMOGLOBIN AND HEMOGLOBIN-HAPTOGLOBIN-BINDING PROTEIN 1-RELATED"/>
    <property type="match status" value="1"/>
</dbReference>
<dbReference type="Gene3D" id="2.40.170.20">
    <property type="entry name" value="TonB-dependent receptor, beta-barrel domain"/>
    <property type="match status" value="1"/>
</dbReference>
<dbReference type="AlphaFoldDB" id="A0A9E2KI08"/>
<evidence type="ECO:0000256" key="6">
    <source>
        <dbReference type="ARBA" id="ARBA00023077"/>
    </source>
</evidence>
<evidence type="ECO:0000256" key="7">
    <source>
        <dbReference type="ARBA" id="ARBA00023136"/>
    </source>
</evidence>
<feature type="domain" description="TonB-dependent receptor plug" evidence="14">
    <location>
        <begin position="47"/>
        <end position="140"/>
    </location>
</feature>
<evidence type="ECO:0000256" key="1">
    <source>
        <dbReference type="ARBA" id="ARBA00004571"/>
    </source>
</evidence>
<dbReference type="GO" id="GO:0015344">
    <property type="term" value="F:siderophore uptake transmembrane transporter activity"/>
    <property type="evidence" value="ECO:0007669"/>
    <property type="project" value="TreeGrafter"/>
</dbReference>
<dbReference type="PANTHER" id="PTHR30069">
    <property type="entry name" value="TONB-DEPENDENT OUTER MEMBRANE RECEPTOR"/>
    <property type="match status" value="1"/>
</dbReference>
<dbReference type="PROSITE" id="PS52016">
    <property type="entry name" value="TONB_DEPENDENT_REC_3"/>
    <property type="match status" value="1"/>
</dbReference>
<feature type="domain" description="TonB-dependent receptor-like beta-barrel" evidence="13">
    <location>
        <begin position="303"/>
        <end position="638"/>
    </location>
</feature>
<feature type="signal peptide" evidence="12">
    <location>
        <begin position="1"/>
        <end position="21"/>
    </location>
</feature>
<keyword evidence="2 10" id="KW-0813">Transport</keyword>
<comment type="subcellular location">
    <subcellularLocation>
        <location evidence="1 10">Cell outer membrane</location>
        <topology evidence="1 10">Multi-pass membrane protein</topology>
    </subcellularLocation>
</comment>